<feature type="transmembrane region" description="Helical" evidence="7">
    <location>
        <begin position="272"/>
        <end position="298"/>
    </location>
</feature>
<comment type="caution">
    <text evidence="9">The sequence shown here is derived from an EMBL/GenBank/DDBJ whole genome shotgun (WGS) entry which is preliminary data.</text>
</comment>
<protein>
    <submittedName>
        <fullName evidence="9">ABC transporter permease subunit</fullName>
    </submittedName>
</protein>
<feature type="transmembrane region" description="Helical" evidence="7">
    <location>
        <begin position="226"/>
        <end position="252"/>
    </location>
</feature>
<keyword evidence="10" id="KW-1185">Reference proteome</keyword>
<evidence type="ECO:0000256" key="1">
    <source>
        <dbReference type="ARBA" id="ARBA00004651"/>
    </source>
</evidence>
<evidence type="ECO:0000256" key="6">
    <source>
        <dbReference type="ARBA" id="ARBA00023136"/>
    </source>
</evidence>
<name>A0A7X1B2S7_9BACT</name>
<evidence type="ECO:0000256" key="2">
    <source>
        <dbReference type="ARBA" id="ARBA00022448"/>
    </source>
</evidence>
<keyword evidence="3" id="KW-1003">Cell membrane</keyword>
<dbReference type="PROSITE" id="PS50928">
    <property type="entry name" value="ABC_TM1"/>
    <property type="match status" value="1"/>
</dbReference>
<feature type="domain" description="ABC transmembrane type-1" evidence="8">
    <location>
        <begin position="94"/>
        <end position="295"/>
    </location>
</feature>
<dbReference type="PANTHER" id="PTHR30465:SF74">
    <property type="entry name" value="OLIGOPEPTIDE TRANSPORT SYSTEM PERMEASE PROTEIN OPPB"/>
    <property type="match status" value="1"/>
</dbReference>
<accession>A0A7X1B2S7</accession>
<dbReference type="Pfam" id="PF00528">
    <property type="entry name" value="BPD_transp_1"/>
    <property type="match status" value="1"/>
</dbReference>
<dbReference type="GO" id="GO:0055085">
    <property type="term" value="P:transmembrane transport"/>
    <property type="evidence" value="ECO:0007669"/>
    <property type="project" value="InterPro"/>
</dbReference>
<dbReference type="PANTHER" id="PTHR30465">
    <property type="entry name" value="INNER MEMBRANE ABC TRANSPORTER"/>
    <property type="match status" value="1"/>
</dbReference>
<evidence type="ECO:0000256" key="5">
    <source>
        <dbReference type="ARBA" id="ARBA00022989"/>
    </source>
</evidence>
<dbReference type="CDD" id="cd06261">
    <property type="entry name" value="TM_PBP2"/>
    <property type="match status" value="1"/>
</dbReference>
<evidence type="ECO:0000256" key="3">
    <source>
        <dbReference type="ARBA" id="ARBA00022475"/>
    </source>
</evidence>
<comment type="subcellular location">
    <subcellularLocation>
        <location evidence="1 7">Cell membrane</location>
        <topology evidence="1 7">Multi-pass membrane protein</topology>
    </subcellularLocation>
</comment>
<feature type="transmembrane region" description="Helical" evidence="7">
    <location>
        <begin position="100"/>
        <end position="120"/>
    </location>
</feature>
<keyword evidence="5 7" id="KW-1133">Transmembrane helix</keyword>
<evidence type="ECO:0000313" key="10">
    <source>
        <dbReference type="Proteomes" id="UP000526501"/>
    </source>
</evidence>
<proteinExistence type="inferred from homology"/>
<keyword evidence="2 7" id="KW-0813">Transport</keyword>
<keyword evidence="6 7" id="KW-0472">Membrane</keyword>
<comment type="similarity">
    <text evidence="7">Belongs to the binding-protein-dependent transport system permease family.</text>
</comment>
<dbReference type="SUPFAM" id="SSF161098">
    <property type="entry name" value="MetI-like"/>
    <property type="match status" value="1"/>
</dbReference>
<keyword evidence="4 7" id="KW-0812">Transmembrane</keyword>
<organism evidence="9 10">
    <name type="scientific">Pelagicoccus albus</name>
    <dbReference type="NCBI Taxonomy" id="415222"/>
    <lineage>
        <taxon>Bacteria</taxon>
        <taxon>Pseudomonadati</taxon>
        <taxon>Verrucomicrobiota</taxon>
        <taxon>Opitutia</taxon>
        <taxon>Puniceicoccales</taxon>
        <taxon>Pelagicoccaceae</taxon>
        <taxon>Pelagicoccus</taxon>
    </lineage>
</organism>
<reference evidence="9 10" key="1">
    <citation type="submission" date="2020-07" db="EMBL/GenBank/DDBJ databases">
        <authorList>
            <person name="Feng X."/>
        </authorList>
    </citation>
    <scope>NUCLEOTIDE SEQUENCE [LARGE SCALE GENOMIC DNA]</scope>
    <source>
        <strain evidence="9 10">JCM23202</strain>
    </source>
</reference>
<evidence type="ECO:0000256" key="7">
    <source>
        <dbReference type="RuleBase" id="RU363032"/>
    </source>
</evidence>
<dbReference type="GO" id="GO:0005886">
    <property type="term" value="C:plasma membrane"/>
    <property type="evidence" value="ECO:0007669"/>
    <property type="project" value="UniProtKB-SubCell"/>
</dbReference>
<sequence length="305" mass="33509">MLTFILKRLGQAIPVLLAIYTITFFMIRLAPGGPFSDERKVAEHILERQMEYYGYNDPLPVQYFRTLVQHIKLDLPPLTSHIGLTAQDIISESFPVSLELGLWAMAIALMLGVPAGVMAASRQNTWLDYTPMSLAMTGICLPTFVVGPILALVFGIWLRWTSVAGWAGPIDRILPSLTLGLYYAAYIARLTRGGMLEILNSDFIRTARAKGASEFRAVVVHALRGGILPVISFLGPTLAGLVTGSFVVETIFQVPGLGRHFVLAAVNRDHSLILSTVLFYAGLIMLANLAVDVLQVLLNPKLRYK</sequence>
<feature type="transmembrane region" description="Helical" evidence="7">
    <location>
        <begin position="12"/>
        <end position="30"/>
    </location>
</feature>
<dbReference type="InterPro" id="IPR035906">
    <property type="entry name" value="MetI-like_sf"/>
</dbReference>
<dbReference type="RefSeq" id="WP_185658407.1">
    <property type="nucleotide sequence ID" value="NZ_CAWPOO010000001.1"/>
</dbReference>
<feature type="transmembrane region" description="Helical" evidence="7">
    <location>
        <begin position="132"/>
        <end position="158"/>
    </location>
</feature>
<evidence type="ECO:0000313" key="9">
    <source>
        <dbReference type="EMBL" id="MBC2604512.1"/>
    </source>
</evidence>
<dbReference type="EMBL" id="JACHVC010000001">
    <property type="protein sequence ID" value="MBC2604512.1"/>
    <property type="molecule type" value="Genomic_DNA"/>
</dbReference>
<gene>
    <name evidence="9" type="ORF">H5P27_00410</name>
</gene>
<evidence type="ECO:0000256" key="4">
    <source>
        <dbReference type="ARBA" id="ARBA00022692"/>
    </source>
</evidence>
<evidence type="ECO:0000259" key="8">
    <source>
        <dbReference type="PROSITE" id="PS50928"/>
    </source>
</evidence>
<dbReference type="Gene3D" id="1.10.3720.10">
    <property type="entry name" value="MetI-like"/>
    <property type="match status" value="1"/>
</dbReference>
<dbReference type="InterPro" id="IPR000515">
    <property type="entry name" value="MetI-like"/>
</dbReference>
<dbReference type="AlphaFoldDB" id="A0A7X1B2S7"/>
<dbReference type="Proteomes" id="UP000526501">
    <property type="component" value="Unassembled WGS sequence"/>
</dbReference>